<dbReference type="InterPro" id="IPR029039">
    <property type="entry name" value="Flavoprotein-like_sf"/>
</dbReference>
<dbReference type="InterPro" id="IPR008254">
    <property type="entry name" value="Flavodoxin/NO_synth"/>
</dbReference>
<accession>A0A7U8C3N5</accession>
<organism evidence="5 6">
    <name type="scientific">Neptuniibacter caesariensis</name>
    <dbReference type="NCBI Taxonomy" id="207954"/>
    <lineage>
        <taxon>Bacteria</taxon>
        <taxon>Pseudomonadati</taxon>
        <taxon>Pseudomonadota</taxon>
        <taxon>Gammaproteobacteria</taxon>
        <taxon>Oceanospirillales</taxon>
        <taxon>Oceanospirillaceae</taxon>
        <taxon>Neptuniibacter</taxon>
    </lineage>
</organism>
<dbReference type="OrthoDB" id="359268at2"/>
<evidence type="ECO:0000256" key="1">
    <source>
        <dbReference type="ARBA" id="ARBA00001917"/>
    </source>
</evidence>
<dbReference type="Proteomes" id="UP000002171">
    <property type="component" value="Unassembled WGS sequence"/>
</dbReference>
<dbReference type="PROSITE" id="PS50902">
    <property type="entry name" value="FLAVODOXIN_LIKE"/>
    <property type="match status" value="1"/>
</dbReference>
<evidence type="ECO:0000259" key="4">
    <source>
        <dbReference type="PROSITE" id="PS50902"/>
    </source>
</evidence>
<dbReference type="GO" id="GO:0016491">
    <property type="term" value="F:oxidoreductase activity"/>
    <property type="evidence" value="ECO:0007669"/>
    <property type="project" value="TreeGrafter"/>
</dbReference>
<dbReference type="RefSeq" id="WP_007022386.1">
    <property type="nucleotide sequence ID" value="NZ_CH724127.1"/>
</dbReference>
<dbReference type="GO" id="GO:0005829">
    <property type="term" value="C:cytosol"/>
    <property type="evidence" value="ECO:0007669"/>
    <property type="project" value="TreeGrafter"/>
</dbReference>
<keyword evidence="3" id="KW-0288">FMN</keyword>
<comment type="caution">
    <text evidence="5">The sequence shown here is derived from an EMBL/GenBank/DDBJ whole genome shotgun (WGS) entry which is preliminary data.</text>
</comment>
<dbReference type="GO" id="GO:0010181">
    <property type="term" value="F:FMN binding"/>
    <property type="evidence" value="ECO:0007669"/>
    <property type="project" value="InterPro"/>
</dbReference>
<reference evidence="5 6" key="1">
    <citation type="submission" date="2006-02" db="EMBL/GenBank/DDBJ databases">
        <authorList>
            <person name="Pinhassi J."/>
            <person name="Pedros-Alio C."/>
            <person name="Ferriera S."/>
            <person name="Johnson J."/>
            <person name="Kravitz S."/>
            <person name="Halpern A."/>
            <person name="Remington K."/>
            <person name="Beeson K."/>
            <person name="Tran B."/>
            <person name="Rogers Y.-H."/>
            <person name="Friedman R."/>
            <person name="Venter J.C."/>
        </authorList>
    </citation>
    <scope>NUCLEOTIDE SEQUENCE [LARGE SCALE GENOMIC DNA]</scope>
    <source>
        <strain evidence="5 6">MED92</strain>
    </source>
</reference>
<dbReference type="PANTHER" id="PTHR19384:SF128">
    <property type="entry name" value="NADPH OXIDOREDUCTASE A"/>
    <property type="match status" value="1"/>
</dbReference>
<keyword evidence="2" id="KW-0285">Flavoprotein</keyword>
<feature type="domain" description="Flavodoxin-like" evidence="4">
    <location>
        <begin position="4"/>
        <end position="149"/>
    </location>
</feature>
<gene>
    <name evidence="5" type="ORF">MED92_01836</name>
</gene>
<proteinExistence type="predicted"/>
<dbReference type="PANTHER" id="PTHR19384">
    <property type="entry name" value="NITRIC OXIDE SYNTHASE-RELATED"/>
    <property type="match status" value="1"/>
</dbReference>
<evidence type="ECO:0000313" key="5">
    <source>
        <dbReference type="EMBL" id="EAR60900.1"/>
    </source>
</evidence>
<evidence type="ECO:0000256" key="2">
    <source>
        <dbReference type="ARBA" id="ARBA00022630"/>
    </source>
</evidence>
<dbReference type="AlphaFoldDB" id="A0A7U8C3N5"/>
<evidence type="ECO:0000256" key="3">
    <source>
        <dbReference type="ARBA" id="ARBA00022643"/>
    </source>
</evidence>
<name>A0A7U8C3N5_NEPCE</name>
<dbReference type="GO" id="GO:0050660">
    <property type="term" value="F:flavin adenine dinucleotide binding"/>
    <property type="evidence" value="ECO:0007669"/>
    <property type="project" value="TreeGrafter"/>
</dbReference>
<comment type="cofactor">
    <cofactor evidence="1">
        <name>FMN</name>
        <dbReference type="ChEBI" id="CHEBI:58210"/>
    </cofactor>
</comment>
<dbReference type="Pfam" id="PF00258">
    <property type="entry name" value="Flavodoxin_1"/>
    <property type="match status" value="1"/>
</dbReference>
<evidence type="ECO:0000313" key="6">
    <source>
        <dbReference type="Proteomes" id="UP000002171"/>
    </source>
</evidence>
<dbReference type="Gene3D" id="3.40.50.360">
    <property type="match status" value="1"/>
</dbReference>
<keyword evidence="6" id="KW-1185">Reference proteome</keyword>
<dbReference type="EMBL" id="AAOW01000012">
    <property type="protein sequence ID" value="EAR60900.1"/>
    <property type="molecule type" value="Genomic_DNA"/>
</dbReference>
<protein>
    <submittedName>
        <fullName evidence="5">Flavodoxin</fullName>
    </submittedName>
</protein>
<sequence length="151" mass="16677">MANIKILVGTVYGNAQDVAEMCRENLVAAGHEVSLLRQATIDEVVVDETEILLVCTSTTGQGEIPDSLLLLYCQLQDKQPDLKHVKYGLISLGDSSYDTYAEAGWLMDELFQKMEMQRIGEPLLIDACETLTPNEPAENWLVGWADSIASK</sequence>
<dbReference type="NCBIfam" id="NF005989">
    <property type="entry name" value="PRK08105.1"/>
    <property type="match status" value="1"/>
</dbReference>
<dbReference type="SUPFAM" id="SSF52218">
    <property type="entry name" value="Flavoproteins"/>
    <property type="match status" value="1"/>
</dbReference>